<feature type="domain" description="TonB-dependent receptor-like beta-barrel" evidence="14">
    <location>
        <begin position="260"/>
        <end position="722"/>
    </location>
</feature>
<dbReference type="Gene3D" id="2.170.130.10">
    <property type="entry name" value="TonB-dependent receptor, plug domain"/>
    <property type="match status" value="1"/>
</dbReference>
<keyword evidence="6 11" id="KW-0798">TonB box</keyword>
<evidence type="ECO:0000256" key="3">
    <source>
        <dbReference type="ARBA" id="ARBA00022452"/>
    </source>
</evidence>
<evidence type="ECO:0000256" key="5">
    <source>
        <dbReference type="ARBA" id="ARBA00022729"/>
    </source>
</evidence>
<evidence type="ECO:0000313" key="17">
    <source>
        <dbReference type="Proteomes" id="UP000231564"/>
    </source>
</evidence>
<dbReference type="InterPro" id="IPR037066">
    <property type="entry name" value="Plug_dom_sf"/>
</dbReference>
<dbReference type="GeneID" id="47723335"/>
<reference evidence="16 17" key="1">
    <citation type="submission" date="2016-11" db="EMBL/GenBank/DDBJ databases">
        <authorList>
            <person name="Jaros S."/>
            <person name="Januszkiewicz K."/>
            <person name="Wedrychowicz H."/>
        </authorList>
    </citation>
    <scope>NUCLEOTIDE SEQUENCE [LARGE SCALE GENOMIC DNA]</scope>
    <source>
        <strain evidence="16">NCIMB 2154T</strain>
    </source>
</reference>
<evidence type="ECO:0000256" key="1">
    <source>
        <dbReference type="ARBA" id="ARBA00004571"/>
    </source>
</evidence>
<dbReference type="EMBL" id="LT634361">
    <property type="protein sequence ID" value="SFZ82954.1"/>
    <property type="molecule type" value="Genomic_DNA"/>
</dbReference>
<dbReference type="STRING" id="1349785.GCA_000509405_02788"/>
<comment type="subcellular location">
    <subcellularLocation>
        <location evidence="1 10">Cell outer membrane</location>
        <topology evidence="1 10">Multi-pass membrane protein</topology>
    </subcellularLocation>
</comment>
<keyword evidence="17" id="KW-1185">Reference proteome</keyword>
<evidence type="ECO:0000259" key="14">
    <source>
        <dbReference type="Pfam" id="PF00593"/>
    </source>
</evidence>
<organism evidence="16 17">
    <name type="scientific">Tenacibaculum maritimum NCIMB 2154</name>
    <dbReference type="NCBI Taxonomy" id="1349785"/>
    <lineage>
        <taxon>Bacteria</taxon>
        <taxon>Pseudomonadati</taxon>
        <taxon>Bacteroidota</taxon>
        <taxon>Flavobacteriia</taxon>
        <taxon>Flavobacteriales</taxon>
        <taxon>Flavobacteriaceae</taxon>
        <taxon>Tenacibaculum</taxon>
    </lineage>
</organism>
<gene>
    <name evidence="16" type="ORF">MARIT_1832</name>
</gene>
<proteinExistence type="inferred from homology"/>
<feature type="chain" id="PRO_5013715639" evidence="13">
    <location>
        <begin position="19"/>
        <end position="754"/>
    </location>
</feature>
<dbReference type="SUPFAM" id="SSF56935">
    <property type="entry name" value="Porins"/>
    <property type="match status" value="1"/>
</dbReference>
<keyword evidence="4 10" id="KW-0812">Transmembrane</keyword>
<dbReference type="Pfam" id="PF13715">
    <property type="entry name" value="CarbopepD_reg_2"/>
    <property type="match status" value="1"/>
</dbReference>
<keyword evidence="9 10" id="KW-0998">Cell outer membrane</keyword>
<evidence type="ECO:0000256" key="6">
    <source>
        <dbReference type="ARBA" id="ARBA00023077"/>
    </source>
</evidence>
<dbReference type="InterPro" id="IPR000531">
    <property type="entry name" value="Beta-barrel_TonB"/>
</dbReference>
<evidence type="ECO:0000256" key="7">
    <source>
        <dbReference type="ARBA" id="ARBA00023136"/>
    </source>
</evidence>
<dbReference type="AlphaFoldDB" id="A0A2H1EB45"/>
<accession>A0A2H1EB45</accession>
<dbReference type="InterPro" id="IPR039426">
    <property type="entry name" value="TonB-dep_rcpt-like"/>
</dbReference>
<keyword evidence="2 10" id="KW-0813">Transport</keyword>
<feature type="signal peptide" evidence="13">
    <location>
        <begin position="1"/>
        <end position="18"/>
    </location>
</feature>
<evidence type="ECO:0000256" key="2">
    <source>
        <dbReference type="ARBA" id="ARBA00022448"/>
    </source>
</evidence>
<keyword evidence="8 16" id="KW-0675">Receptor</keyword>
<evidence type="ECO:0000256" key="4">
    <source>
        <dbReference type="ARBA" id="ARBA00022692"/>
    </source>
</evidence>
<dbReference type="Pfam" id="PF07715">
    <property type="entry name" value="Plug"/>
    <property type="match status" value="1"/>
</dbReference>
<dbReference type="RefSeq" id="WP_100211319.1">
    <property type="nucleotide sequence ID" value="NZ_CP138495.1"/>
</dbReference>
<evidence type="ECO:0000256" key="12">
    <source>
        <dbReference type="SAM" id="MobiDB-lite"/>
    </source>
</evidence>
<protein>
    <submittedName>
        <fullName evidence="16">TonB-dependent outer membrane receptor</fullName>
    </submittedName>
</protein>
<dbReference type="OrthoDB" id="9795928at2"/>
<dbReference type="KEGG" id="tmar:MARIT_1832"/>
<sequence length="754" mass="85144">MKKIIYLLFLIGFSAIYAQKNTLTGRITNTQNSPLEGVEIYINKLHKGTTTNDNGNYTFNNIPNGKTKISITYLGFKTIIKEIIFNNQSQTLNAQLEEAIFEIEEVIIATPFNKLQSENVMKVERLSATSLQKTGATTLAEGITHIPGVSQISTGASIGKPVIRGLSGNRVLVYTQGTRLENQQFGAEHGIGINSSGIESIEVIKGPASLLYGSDALGGVLYINPEKFATEHRSKIMLNQHYFSNTLGSNTSLGIKSSTDTWKFLGRGTYTFHSDYKIPTHQRVTNTRFQEKDLKLGIGYNKTNFSSELRYNFNNSKLGIPEEGINVQNKETTPLMPYQSINNHIISLHNHFFLGKSQLDADIGYTFNHRQEFEEHEEHENETTEEHEAHEEGASLNMKLKTLSYNFKYHFPKFKKLETLLGLQGIYQTNTNFGEEILIPNARINDIGAFLTANYEASKSHIFQIGIRFDNRAIKTEKHEIQHDDEVHTFTPIKRSFNSFTASLGYRTTLFKKIQTRINIAKGFRAPNLAELTSNGVHHGTNRFEVGNANLKNEENAQLDISLDYNTDHFELFANGFYNHINNYIYSSPNGAVEDGVPVYNYLQDNAKLYGGEFGFHLHPHPLDWLHLESTFETVIGKLHNENYLPLIPANTLKNTLRVEFDYNTWWQQGYASISLNNTFSQENISQFETITAAYNLVNLGIGGNIILGKTTFNTSIAINNLFNKKYINHLSRLKSDGILNPGRNIVLALKFTL</sequence>
<dbReference type="GO" id="GO:0044718">
    <property type="term" value="P:siderophore transmembrane transport"/>
    <property type="evidence" value="ECO:0007669"/>
    <property type="project" value="TreeGrafter"/>
</dbReference>
<dbReference type="InterPro" id="IPR036942">
    <property type="entry name" value="Beta-barrel_TonB_sf"/>
</dbReference>
<dbReference type="PANTHER" id="PTHR30069:SF29">
    <property type="entry name" value="HEMOGLOBIN AND HEMOGLOBIN-HAPTOGLOBIN-BINDING PROTEIN 1-RELATED"/>
    <property type="match status" value="1"/>
</dbReference>
<dbReference type="Proteomes" id="UP000231564">
    <property type="component" value="Chromosome MARIT"/>
</dbReference>
<keyword evidence="5 13" id="KW-0732">Signal</keyword>
<comment type="similarity">
    <text evidence="10 11">Belongs to the TonB-dependent receptor family.</text>
</comment>
<evidence type="ECO:0000256" key="13">
    <source>
        <dbReference type="SAM" id="SignalP"/>
    </source>
</evidence>
<dbReference type="GO" id="GO:0015344">
    <property type="term" value="F:siderophore uptake transmembrane transporter activity"/>
    <property type="evidence" value="ECO:0007669"/>
    <property type="project" value="TreeGrafter"/>
</dbReference>
<dbReference type="InterPro" id="IPR008969">
    <property type="entry name" value="CarboxyPept-like_regulatory"/>
</dbReference>
<dbReference type="PANTHER" id="PTHR30069">
    <property type="entry name" value="TONB-DEPENDENT OUTER MEMBRANE RECEPTOR"/>
    <property type="match status" value="1"/>
</dbReference>
<dbReference type="SUPFAM" id="SSF49464">
    <property type="entry name" value="Carboxypeptidase regulatory domain-like"/>
    <property type="match status" value="1"/>
</dbReference>
<dbReference type="GO" id="GO:0009279">
    <property type="term" value="C:cell outer membrane"/>
    <property type="evidence" value="ECO:0007669"/>
    <property type="project" value="UniProtKB-SubCell"/>
</dbReference>
<evidence type="ECO:0000313" key="16">
    <source>
        <dbReference type="EMBL" id="SFZ82954.1"/>
    </source>
</evidence>
<evidence type="ECO:0000256" key="11">
    <source>
        <dbReference type="RuleBase" id="RU003357"/>
    </source>
</evidence>
<evidence type="ECO:0000256" key="8">
    <source>
        <dbReference type="ARBA" id="ARBA00023170"/>
    </source>
</evidence>
<feature type="region of interest" description="Disordered" evidence="12">
    <location>
        <begin position="373"/>
        <end position="392"/>
    </location>
</feature>
<keyword evidence="7 10" id="KW-0472">Membrane</keyword>
<dbReference type="Gene3D" id="2.40.170.20">
    <property type="entry name" value="TonB-dependent receptor, beta-barrel domain"/>
    <property type="match status" value="1"/>
</dbReference>
<evidence type="ECO:0000256" key="10">
    <source>
        <dbReference type="PROSITE-ProRule" id="PRU01360"/>
    </source>
</evidence>
<evidence type="ECO:0000259" key="15">
    <source>
        <dbReference type="Pfam" id="PF07715"/>
    </source>
</evidence>
<dbReference type="InterPro" id="IPR012910">
    <property type="entry name" value="Plug_dom"/>
</dbReference>
<evidence type="ECO:0000256" key="9">
    <source>
        <dbReference type="ARBA" id="ARBA00023237"/>
    </source>
</evidence>
<keyword evidence="3 10" id="KW-1134">Transmembrane beta strand</keyword>
<dbReference type="PROSITE" id="PS52016">
    <property type="entry name" value="TONB_DEPENDENT_REC_3"/>
    <property type="match status" value="1"/>
</dbReference>
<dbReference type="Pfam" id="PF00593">
    <property type="entry name" value="TonB_dep_Rec_b-barrel"/>
    <property type="match status" value="1"/>
</dbReference>
<dbReference type="Gene3D" id="2.60.40.1120">
    <property type="entry name" value="Carboxypeptidase-like, regulatory domain"/>
    <property type="match status" value="1"/>
</dbReference>
<feature type="domain" description="TonB-dependent receptor plug" evidence="15">
    <location>
        <begin position="121"/>
        <end position="220"/>
    </location>
</feature>
<name>A0A2H1EB45_9FLAO</name>